<gene>
    <name evidence="7" type="ORF">ABFB10_20250</name>
</gene>
<feature type="domain" description="RDD" evidence="6">
    <location>
        <begin position="25"/>
        <end position="139"/>
    </location>
</feature>
<evidence type="ECO:0000259" key="6">
    <source>
        <dbReference type="Pfam" id="PF06271"/>
    </source>
</evidence>
<proteinExistence type="predicted"/>
<reference evidence="7 8" key="1">
    <citation type="submission" date="2024-05" db="EMBL/GenBank/DDBJ databases">
        <title>Genome sequence of Ponticoccus litoralis KCCM 90028.</title>
        <authorList>
            <person name="Kim J.M."/>
            <person name="Lee J.K."/>
            <person name="Choi B.J."/>
            <person name="Bayburt H."/>
            <person name="Baek J.H."/>
            <person name="Jeon C.O."/>
        </authorList>
    </citation>
    <scope>NUCLEOTIDE SEQUENCE [LARGE SCALE GENOMIC DNA]</scope>
    <source>
        <strain evidence="7 8">KCCM 90028</strain>
    </source>
</reference>
<evidence type="ECO:0000256" key="5">
    <source>
        <dbReference type="SAM" id="Phobius"/>
    </source>
</evidence>
<dbReference type="Proteomes" id="UP001428774">
    <property type="component" value="Unassembled WGS sequence"/>
</dbReference>
<dbReference type="GO" id="GO:0016020">
    <property type="term" value="C:membrane"/>
    <property type="evidence" value="ECO:0007669"/>
    <property type="project" value="UniProtKB-SubCell"/>
</dbReference>
<organism evidence="7 8">
    <name type="scientific">Ponticoccus litoralis</name>
    <dbReference type="NCBI Taxonomy" id="422297"/>
    <lineage>
        <taxon>Bacteria</taxon>
        <taxon>Pseudomonadati</taxon>
        <taxon>Pseudomonadota</taxon>
        <taxon>Alphaproteobacteria</taxon>
        <taxon>Rhodobacterales</taxon>
        <taxon>Roseobacteraceae</taxon>
        <taxon>Ponticoccus</taxon>
    </lineage>
</organism>
<name>A0AAW9SQP5_9RHOB</name>
<comment type="caution">
    <text evidence="7">The sequence shown here is derived from an EMBL/GenBank/DDBJ whole genome shotgun (WGS) entry which is preliminary data.</text>
</comment>
<sequence length="150" mass="16644">MFSDPAIDHLPCPDRQADFYSGVTVKRAVAWVIDIAVVWTIGTFLTLISIVGVFFMPMILLAVGFLYRWLTISRGSATWGMRLMSIELRDAWGQKLDGGQAALHVLGYYLSMSVFILQVVSMGFMALSERGQGLTDMVLGTVMLNRRSTS</sequence>
<evidence type="ECO:0000313" key="7">
    <source>
        <dbReference type="EMBL" id="MEN9062961.1"/>
    </source>
</evidence>
<feature type="transmembrane region" description="Helical" evidence="5">
    <location>
        <begin position="106"/>
        <end position="127"/>
    </location>
</feature>
<keyword evidence="3 5" id="KW-1133">Transmembrane helix</keyword>
<accession>A0AAW9SQP5</accession>
<evidence type="ECO:0000313" key="8">
    <source>
        <dbReference type="Proteomes" id="UP001428774"/>
    </source>
</evidence>
<evidence type="ECO:0000256" key="3">
    <source>
        <dbReference type="ARBA" id="ARBA00022989"/>
    </source>
</evidence>
<keyword evidence="2 5" id="KW-0812">Transmembrane</keyword>
<feature type="transmembrane region" description="Helical" evidence="5">
    <location>
        <begin position="36"/>
        <end position="67"/>
    </location>
</feature>
<evidence type="ECO:0000256" key="2">
    <source>
        <dbReference type="ARBA" id="ARBA00022692"/>
    </source>
</evidence>
<evidence type="ECO:0000256" key="4">
    <source>
        <dbReference type="ARBA" id="ARBA00023136"/>
    </source>
</evidence>
<keyword evidence="8" id="KW-1185">Reference proteome</keyword>
<evidence type="ECO:0000256" key="1">
    <source>
        <dbReference type="ARBA" id="ARBA00004141"/>
    </source>
</evidence>
<dbReference type="InterPro" id="IPR010432">
    <property type="entry name" value="RDD"/>
</dbReference>
<dbReference type="EMBL" id="JBDNCH010000002">
    <property type="protein sequence ID" value="MEN9062961.1"/>
    <property type="molecule type" value="Genomic_DNA"/>
</dbReference>
<protein>
    <submittedName>
        <fullName evidence="7">RDD family protein</fullName>
    </submittedName>
</protein>
<dbReference type="Pfam" id="PF06271">
    <property type="entry name" value="RDD"/>
    <property type="match status" value="1"/>
</dbReference>
<comment type="subcellular location">
    <subcellularLocation>
        <location evidence="1">Membrane</location>
        <topology evidence="1">Multi-pass membrane protein</topology>
    </subcellularLocation>
</comment>
<keyword evidence="4 5" id="KW-0472">Membrane</keyword>
<dbReference type="RefSeq" id="WP_347167888.1">
    <property type="nucleotide sequence ID" value="NZ_JBDNCH010000002.1"/>
</dbReference>
<dbReference type="AlphaFoldDB" id="A0AAW9SQP5"/>